<reference evidence="1" key="2">
    <citation type="submission" date="2011-02" db="EMBL/GenBank/DDBJ databases">
        <authorList>
            <person name="MacLean D."/>
        </authorList>
    </citation>
    <scope>NUCLEOTIDE SEQUENCE</scope>
</reference>
<sequence>MDYRVFRVFREHLLLLLSVNSELFQSLKRFITCALGLPYDYATKMEASHRTLSSQLGNEVQATATISMAFMWHSLARNTMKNADHMATNTVEQMLFRGASIV</sequence>
<protein>
    <submittedName>
        <fullName evidence="1">AlNc14C76G5092 protein</fullName>
    </submittedName>
</protein>
<dbReference type="HOGENOM" id="CLU_2282687_0_0_1"/>
<accession>F0WEP2</accession>
<gene>
    <name evidence="1" type="primary">AlNc14C76G5092</name>
    <name evidence="1" type="ORF">ALNC14_058170</name>
</gene>
<dbReference type="AlphaFoldDB" id="F0WEP2"/>
<proteinExistence type="predicted"/>
<reference evidence="1" key="1">
    <citation type="journal article" date="2011" name="PLoS Biol.">
        <title>Gene gain and loss during evolution of obligate parasitism in the white rust pathogen of Arabidopsis thaliana.</title>
        <authorList>
            <person name="Kemen E."/>
            <person name="Gardiner A."/>
            <person name="Schultz-Larsen T."/>
            <person name="Kemen A.C."/>
            <person name="Balmuth A.L."/>
            <person name="Robert-Seilaniantz A."/>
            <person name="Bailey K."/>
            <person name="Holub E."/>
            <person name="Studholme D.J."/>
            <person name="Maclean D."/>
            <person name="Jones J.D."/>
        </authorList>
    </citation>
    <scope>NUCLEOTIDE SEQUENCE</scope>
</reference>
<name>F0WEP2_9STRA</name>
<dbReference type="EMBL" id="FR824121">
    <property type="protein sequence ID" value="CCA19674.1"/>
    <property type="molecule type" value="Genomic_DNA"/>
</dbReference>
<evidence type="ECO:0000313" key="1">
    <source>
        <dbReference type="EMBL" id="CCA19674.1"/>
    </source>
</evidence>
<organism evidence="1">
    <name type="scientific">Albugo laibachii Nc14</name>
    <dbReference type="NCBI Taxonomy" id="890382"/>
    <lineage>
        <taxon>Eukaryota</taxon>
        <taxon>Sar</taxon>
        <taxon>Stramenopiles</taxon>
        <taxon>Oomycota</taxon>
        <taxon>Peronosporomycetes</taxon>
        <taxon>Albuginales</taxon>
        <taxon>Albuginaceae</taxon>
        <taxon>Albugo</taxon>
    </lineage>
</organism>